<keyword evidence="3" id="KW-1185">Reference proteome</keyword>
<dbReference type="InterPro" id="IPR050706">
    <property type="entry name" value="Cyclic-di-GMP_PDE-like"/>
</dbReference>
<dbReference type="SUPFAM" id="SSF141868">
    <property type="entry name" value="EAL domain-like"/>
    <property type="match status" value="1"/>
</dbReference>
<dbReference type="PANTHER" id="PTHR33121">
    <property type="entry name" value="CYCLIC DI-GMP PHOSPHODIESTERASE PDEF"/>
    <property type="match status" value="1"/>
</dbReference>
<dbReference type="AlphaFoldDB" id="A0A1A8TAX3"/>
<sequence length="382" mass="43337">MKKDDLNAELNSPELQESNDSLIVLDSNDLIVSCNEKARQLFLLSHLPIDKPLLLEYFWFELDMRVFHLSEFKCFTGKTIKLMLVSSGREAYQVSVSVETFHLLGQPYFCLLVRRGSGELGDDKVSSDYLMAKALSADMQRDLLELYYQPQINASDGSLYGLEVLSRWNSQEFGQVAPDDFIALAENFGFIAELDLWVLRHACQQLAKWRKQKINIPRVAVNFSPFSFDYPNLKNIIRFVLSDNAILPSSLVIELTENKKIRSIDYFSDMVNAIHDIGIDISIDDFGVGYSNLKRLLRLPVSQLKLDRAFVNGLPQKASKNLTESVLAISQAIGAVSIAEGVESQEQFDCLKKMGYEVIQGYFFCPPLPKSKLETWLCQKVC</sequence>
<dbReference type="InterPro" id="IPR001633">
    <property type="entry name" value="EAL_dom"/>
</dbReference>
<evidence type="ECO:0000313" key="3">
    <source>
        <dbReference type="Proteomes" id="UP000092544"/>
    </source>
</evidence>
<dbReference type="CDD" id="cd01948">
    <property type="entry name" value="EAL"/>
    <property type="match status" value="1"/>
</dbReference>
<dbReference type="PROSITE" id="PS50883">
    <property type="entry name" value="EAL"/>
    <property type="match status" value="1"/>
</dbReference>
<dbReference type="STRING" id="1792290.MSP8886_01355"/>
<dbReference type="Pfam" id="PF00563">
    <property type="entry name" value="EAL"/>
    <property type="match status" value="1"/>
</dbReference>
<dbReference type="EC" id="3.1.4.52" evidence="2"/>
<dbReference type="PANTHER" id="PTHR33121:SF71">
    <property type="entry name" value="OXYGEN SENSOR PROTEIN DOSP"/>
    <property type="match status" value="1"/>
</dbReference>
<dbReference type="InterPro" id="IPR035919">
    <property type="entry name" value="EAL_sf"/>
</dbReference>
<reference evidence="2 3" key="1">
    <citation type="submission" date="2016-06" db="EMBL/GenBank/DDBJ databases">
        <authorList>
            <person name="Kjaerup R.B."/>
            <person name="Dalgaard T.S."/>
            <person name="Juul-Madsen H.R."/>
        </authorList>
    </citation>
    <scope>NUCLEOTIDE SEQUENCE [LARGE SCALE GENOMIC DNA]</scope>
    <source>
        <strain evidence="2 3">CECT 8886</strain>
    </source>
</reference>
<keyword evidence="2" id="KW-0378">Hydrolase</keyword>
<dbReference type="EMBL" id="FLOB01000002">
    <property type="protein sequence ID" value="SBS28905.1"/>
    <property type="molecule type" value="Genomic_DNA"/>
</dbReference>
<dbReference type="OrthoDB" id="9812358at2"/>
<gene>
    <name evidence="2" type="primary">dosP_1</name>
    <name evidence="2" type="ORF">MSP8886_01355</name>
</gene>
<protein>
    <submittedName>
        <fullName evidence="2">Oxygen sensor protein DosP</fullName>
        <ecNumber evidence="2">3.1.4.52</ecNumber>
    </submittedName>
</protein>
<dbReference type="SMART" id="SM00052">
    <property type="entry name" value="EAL"/>
    <property type="match status" value="1"/>
</dbReference>
<organism evidence="2 3">
    <name type="scientific">Marinomonas spartinae</name>
    <dbReference type="NCBI Taxonomy" id="1792290"/>
    <lineage>
        <taxon>Bacteria</taxon>
        <taxon>Pseudomonadati</taxon>
        <taxon>Pseudomonadota</taxon>
        <taxon>Gammaproteobacteria</taxon>
        <taxon>Oceanospirillales</taxon>
        <taxon>Oceanospirillaceae</taxon>
        <taxon>Marinomonas</taxon>
    </lineage>
</organism>
<evidence type="ECO:0000313" key="2">
    <source>
        <dbReference type="EMBL" id="SBS28905.1"/>
    </source>
</evidence>
<proteinExistence type="predicted"/>
<feature type="domain" description="EAL" evidence="1">
    <location>
        <begin position="128"/>
        <end position="381"/>
    </location>
</feature>
<dbReference type="Proteomes" id="UP000092544">
    <property type="component" value="Unassembled WGS sequence"/>
</dbReference>
<dbReference type="RefSeq" id="WP_067013984.1">
    <property type="nucleotide sequence ID" value="NZ_FLOB01000002.1"/>
</dbReference>
<name>A0A1A8TAX3_9GAMM</name>
<accession>A0A1A8TAX3</accession>
<dbReference type="GO" id="GO:0071111">
    <property type="term" value="F:cyclic-guanylate-specific phosphodiesterase activity"/>
    <property type="evidence" value="ECO:0007669"/>
    <property type="project" value="UniProtKB-EC"/>
</dbReference>
<dbReference type="Gene3D" id="3.20.20.450">
    <property type="entry name" value="EAL domain"/>
    <property type="match status" value="1"/>
</dbReference>
<evidence type="ECO:0000259" key="1">
    <source>
        <dbReference type="PROSITE" id="PS50883"/>
    </source>
</evidence>